<protein>
    <submittedName>
        <fullName evidence="5">Uncharacterized protein LOC112468481</fullName>
    </submittedName>
</protein>
<organism evidence="4 5">
    <name type="scientific">Temnothorax curvispinosus</name>
    <dbReference type="NCBI Taxonomy" id="300111"/>
    <lineage>
        <taxon>Eukaryota</taxon>
        <taxon>Metazoa</taxon>
        <taxon>Ecdysozoa</taxon>
        <taxon>Arthropoda</taxon>
        <taxon>Hexapoda</taxon>
        <taxon>Insecta</taxon>
        <taxon>Pterygota</taxon>
        <taxon>Neoptera</taxon>
        <taxon>Endopterygota</taxon>
        <taxon>Hymenoptera</taxon>
        <taxon>Apocrita</taxon>
        <taxon>Aculeata</taxon>
        <taxon>Formicoidea</taxon>
        <taxon>Formicidae</taxon>
        <taxon>Myrmicinae</taxon>
        <taxon>Temnothorax</taxon>
    </lineage>
</organism>
<dbReference type="GO" id="GO:0046872">
    <property type="term" value="F:metal ion binding"/>
    <property type="evidence" value="ECO:0007669"/>
    <property type="project" value="UniProtKB-KW"/>
</dbReference>
<dbReference type="InterPro" id="IPR027806">
    <property type="entry name" value="HARBI1_dom"/>
</dbReference>
<evidence type="ECO:0000256" key="1">
    <source>
        <dbReference type="ARBA" id="ARBA00001968"/>
    </source>
</evidence>
<dbReference type="PANTHER" id="PTHR23080">
    <property type="entry name" value="THAP DOMAIN PROTEIN"/>
    <property type="match status" value="1"/>
</dbReference>
<keyword evidence="4" id="KW-1185">Reference proteome</keyword>
<evidence type="ECO:0000259" key="3">
    <source>
        <dbReference type="Pfam" id="PF13359"/>
    </source>
</evidence>
<accession>A0A6J1RLA9</accession>
<keyword evidence="2" id="KW-0479">Metal-binding</keyword>
<dbReference type="GeneID" id="112468481"/>
<proteinExistence type="predicted"/>
<dbReference type="Proteomes" id="UP000504618">
    <property type="component" value="Unplaced"/>
</dbReference>
<dbReference type="OrthoDB" id="7695469at2759"/>
<feature type="domain" description="DDE Tnp4" evidence="3">
    <location>
        <begin position="187"/>
        <end position="249"/>
    </location>
</feature>
<reference evidence="5" key="1">
    <citation type="submission" date="2025-08" db="UniProtKB">
        <authorList>
            <consortium name="RefSeq"/>
        </authorList>
    </citation>
    <scope>IDENTIFICATION</scope>
    <source>
        <tissue evidence="5">Whole body</tissue>
    </source>
</reference>
<comment type="cofactor">
    <cofactor evidence="1">
        <name>a divalent metal cation</name>
        <dbReference type="ChEBI" id="CHEBI:60240"/>
    </cofactor>
</comment>
<evidence type="ECO:0000313" key="5">
    <source>
        <dbReference type="RefSeq" id="XP_024893446.1"/>
    </source>
</evidence>
<dbReference type="Pfam" id="PF13359">
    <property type="entry name" value="DDE_Tnp_4"/>
    <property type="match status" value="1"/>
</dbReference>
<sequence length="257" mass="28977">MHRNRDSNITAALNKPAINELGLKSRAEQTFTVCEIQEVADTRRDVGIQTSMMQHSVGVQVKIRPHYRSVYTTCNIPVSTVNECCFPIKLPICTNVATFPTKPIISKMSYANDTISTSTTTTSIDISSSHDYYMFSDQTSLDNPSSPNKYKRDILNVTNYFISTNMKAYLGIPNEWKCELIKPPSVSSTHKPTKSEVLETKRIASLRIHVERVIGRLREFDFIKPHAVINHSMLSYTDDIIVIASALINLHSPIIKK</sequence>
<dbReference type="AlphaFoldDB" id="A0A6J1RLA9"/>
<evidence type="ECO:0000313" key="4">
    <source>
        <dbReference type="Proteomes" id="UP000504618"/>
    </source>
</evidence>
<dbReference type="RefSeq" id="XP_024893446.1">
    <property type="nucleotide sequence ID" value="XM_025037678.1"/>
</dbReference>
<evidence type="ECO:0000256" key="2">
    <source>
        <dbReference type="ARBA" id="ARBA00022723"/>
    </source>
</evidence>
<gene>
    <name evidence="5" type="primary">LOC112468481</name>
</gene>
<name>A0A6J1RLA9_9HYME</name>